<dbReference type="PANTHER" id="PTHR23021">
    <property type="entry name" value="SERPENTINE RECEPTOR, CLASS T"/>
    <property type="match status" value="1"/>
</dbReference>
<reference evidence="3" key="1">
    <citation type="submission" date="2022-11" db="UniProtKB">
        <authorList>
            <consortium name="WormBaseParasite"/>
        </authorList>
    </citation>
    <scope>IDENTIFICATION</scope>
</reference>
<name>A0A914IEL6_GLORO</name>
<feature type="transmembrane region" description="Helical" evidence="1">
    <location>
        <begin position="249"/>
        <end position="272"/>
    </location>
</feature>
<keyword evidence="2" id="KW-1185">Reference proteome</keyword>
<evidence type="ECO:0000313" key="3">
    <source>
        <dbReference type="WBParaSite" id="Gr19_v10_g9193.t1"/>
    </source>
</evidence>
<evidence type="ECO:0000313" key="2">
    <source>
        <dbReference type="Proteomes" id="UP000887572"/>
    </source>
</evidence>
<dbReference type="Pfam" id="PF10321">
    <property type="entry name" value="7TM_GPCR_Srt"/>
    <property type="match status" value="2"/>
</dbReference>
<dbReference type="Proteomes" id="UP000887572">
    <property type="component" value="Unplaced"/>
</dbReference>
<dbReference type="AlphaFoldDB" id="A0A914IEL6"/>
<feature type="transmembrane region" description="Helical" evidence="1">
    <location>
        <begin position="90"/>
        <end position="111"/>
    </location>
</feature>
<dbReference type="Gene3D" id="1.20.1070.10">
    <property type="entry name" value="Rhodopsin 7-helix transmembrane proteins"/>
    <property type="match status" value="1"/>
</dbReference>
<proteinExistence type="predicted"/>
<keyword evidence="1" id="KW-0812">Transmembrane</keyword>
<feature type="transmembrane region" description="Helical" evidence="1">
    <location>
        <begin position="33"/>
        <end position="58"/>
    </location>
</feature>
<keyword evidence="1" id="KW-1133">Transmembrane helix</keyword>
<sequence length="321" mass="37466">MEMYLRQPENWEQLYNCSRVNIDDVPLWERRQIVNGTVMLIMFFIFELLYLPCLIAIWKHCEHSCYKGLISALYSIFGVEFCSYRDFNFLIGFCAAGLFAAQSSANFFLALDRLVEMTFSRYSKMLFSGRRAWLWTMASSVFGLYYFCFVKPPCFAPTYGNWFMNPYQDYNNITVAPEDYVDALIVYYNAFLSFGFPLVYAIFVLVFLRQLKKKNEQQSFVSHTNNLLFQKASPQNICCPSSANFAKIVFIQVAAINGINVATFVLFSIMQHLPMSKWLIVVGFYCNYLMFGIPPIVYLLVNRTIRNECRKMGKKIIRSLF</sequence>
<feature type="transmembrane region" description="Helical" evidence="1">
    <location>
        <begin position="185"/>
        <end position="208"/>
    </location>
</feature>
<feature type="transmembrane region" description="Helical" evidence="1">
    <location>
        <begin position="132"/>
        <end position="152"/>
    </location>
</feature>
<evidence type="ECO:0000256" key="1">
    <source>
        <dbReference type="SAM" id="Phobius"/>
    </source>
</evidence>
<dbReference type="WBParaSite" id="Gr19_v10_g9193.t1">
    <property type="protein sequence ID" value="Gr19_v10_g9193.t1"/>
    <property type="gene ID" value="Gr19_v10_g9193"/>
</dbReference>
<dbReference type="InterPro" id="IPR019425">
    <property type="entry name" value="7TM_GPCR_serpentine_rcpt_Srt"/>
</dbReference>
<feature type="transmembrane region" description="Helical" evidence="1">
    <location>
        <begin position="278"/>
        <end position="301"/>
    </location>
</feature>
<dbReference type="PANTHER" id="PTHR23021:SF11">
    <property type="entry name" value="SERPENTINE RECEPTOR, CLASS T"/>
    <property type="match status" value="1"/>
</dbReference>
<dbReference type="SUPFAM" id="SSF81321">
    <property type="entry name" value="Family A G protein-coupled receptor-like"/>
    <property type="match status" value="1"/>
</dbReference>
<organism evidence="2 3">
    <name type="scientific">Globodera rostochiensis</name>
    <name type="common">Golden nematode worm</name>
    <name type="synonym">Heterodera rostochiensis</name>
    <dbReference type="NCBI Taxonomy" id="31243"/>
    <lineage>
        <taxon>Eukaryota</taxon>
        <taxon>Metazoa</taxon>
        <taxon>Ecdysozoa</taxon>
        <taxon>Nematoda</taxon>
        <taxon>Chromadorea</taxon>
        <taxon>Rhabditida</taxon>
        <taxon>Tylenchina</taxon>
        <taxon>Tylenchomorpha</taxon>
        <taxon>Tylenchoidea</taxon>
        <taxon>Heteroderidae</taxon>
        <taxon>Heteroderinae</taxon>
        <taxon>Globodera</taxon>
    </lineage>
</organism>
<accession>A0A914IEL6</accession>
<protein>
    <submittedName>
        <fullName evidence="3">Uncharacterized protein</fullName>
    </submittedName>
</protein>
<keyword evidence="1" id="KW-0472">Membrane</keyword>